<evidence type="ECO:0000256" key="1">
    <source>
        <dbReference type="ARBA" id="ARBA00005775"/>
    </source>
</evidence>
<dbReference type="PANTHER" id="PTHR23253:SF9">
    <property type="entry name" value="EUKARYOTIC TRANSLATION INITIATION FACTOR 4 GAMMA 2"/>
    <property type="match status" value="1"/>
</dbReference>
<dbReference type="InterPro" id="IPR016024">
    <property type="entry name" value="ARM-type_fold"/>
</dbReference>
<gene>
    <name evidence="6" type="ORF">CCMP2556_LOCUS27944</name>
</gene>
<feature type="region of interest" description="Disordered" evidence="4">
    <location>
        <begin position="186"/>
        <end position="218"/>
    </location>
</feature>
<dbReference type="InterPro" id="IPR003890">
    <property type="entry name" value="MIF4G-like_typ-3"/>
</dbReference>
<dbReference type="SUPFAM" id="SSF48371">
    <property type="entry name" value="ARM repeat"/>
    <property type="match status" value="1"/>
</dbReference>
<dbReference type="Proteomes" id="UP001642484">
    <property type="component" value="Unassembled WGS sequence"/>
</dbReference>
<reference evidence="6 7" key="1">
    <citation type="submission" date="2024-02" db="EMBL/GenBank/DDBJ databases">
        <authorList>
            <person name="Chen Y."/>
            <person name="Shah S."/>
            <person name="Dougan E. K."/>
            <person name="Thang M."/>
            <person name="Chan C."/>
        </authorList>
    </citation>
    <scope>NUCLEOTIDE SEQUENCE [LARGE SCALE GENOMIC DNA]</scope>
</reference>
<evidence type="ECO:0000259" key="5">
    <source>
        <dbReference type="SMART" id="SM00543"/>
    </source>
</evidence>
<protein>
    <recommendedName>
        <fullName evidence="5">MIF4G domain-containing protein</fullName>
    </recommendedName>
</protein>
<keyword evidence="2" id="KW-0396">Initiation factor</keyword>
<evidence type="ECO:0000256" key="3">
    <source>
        <dbReference type="ARBA" id="ARBA00022917"/>
    </source>
</evidence>
<dbReference type="Gene3D" id="1.25.40.180">
    <property type="match status" value="1"/>
</dbReference>
<sequence length="561" mass="63250">MTVAETMSSVAGLRRKVKEEVLKGWPLLPLQENDKDAAMKVLERRAKLTQRWKADHSSFTALHLDVCKMKKFTPGADILIAPRPEKVPKKQLSAYSMVSTEAIPEEQSDGMSSVPSVEHLVPETSFVEMRKHLLSFRNMIPKEDRPDYVVELVPIPQEMQRQISFQPKLEREDSFIRQQSEPVQAKSAGFGLRRQTTAPPERPKLNVSANGWRPGMKRSPIDELKRQVQGLLNKICPENVDSIIEKIAAIKVEDIKQLEAIIELMFKKAVTEPHYCETYADMIFNLKAVYPSFPSPDGGKPITFKGLVLNICQNEFEELLSSNDLTEEEKEKLDQEEIDFLRKKRKDRMRGNMKFIGHLFLRQLLSAKVIGSVICELVLCEQVEDLPEEHALECCCELLLAIGYTMENMAAGQAAITSVCGRLKDLMKRKLDNGKSAYCKRVQFTIQDVLDTRAAGWTRKVFKAAAKTKEEIRMEQEKEITDRARGKDVSTADCVVTGARPATDGPRAIFTDVRLCGLVNKKSCPRILTPYCLAPSYPLSGAGSFARFKLRHGPLSLALDV</sequence>
<dbReference type="EMBL" id="CAXAMN010020668">
    <property type="protein sequence ID" value="CAK9056403.1"/>
    <property type="molecule type" value="Genomic_DNA"/>
</dbReference>
<dbReference type="SMART" id="SM00543">
    <property type="entry name" value="MIF4G"/>
    <property type="match status" value="1"/>
</dbReference>
<keyword evidence="3" id="KW-0648">Protein biosynthesis</keyword>
<keyword evidence="7" id="KW-1185">Reference proteome</keyword>
<accession>A0ABP0MZ06</accession>
<name>A0ABP0MZ06_9DINO</name>
<comment type="caution">
    <text evidence="6">The sequence shown here is derived from an EMBL/GenBank/DDBJ whole genome shotgun (WGS) entry which is preliminary data.</text>
</comment>
<dbReference type="Pfam" id="PF02854">
    <property type="entry name" value="MIF4G"/>
    <property type="match status" value="1"/>
</dbReference>
<evidence type="ECO:0000313" key="6">
    <source>
        <dbReference type="EMBL" id="CAK9056403.1"/>
    </source>
</evidence>
<evidence type="ECO:0000256" key="2">
    <source>
        <dbReference type="ARBA" id="ARBA00022540"/>
    </source>
</evidence>
<evidence type="ECO:0000313" key="7">
    <source>
        <dbReference type="Proteomes" id="UP001642484"/>
    </source>
</evidence>
<feature type="domain" description="MIF4G" evidence="5">
    <location>
        <begin position="225"/>
        <end position="456"/>
    </location>
</feature>
<organism evidence="6 7">
    <name type="scientific">Durusdinium trenchii</name>
    <dbReference type="NCBI Taxonomy" id="1381693"/>
    <lineage>
        <taxon>Eukaryota</taxon>
        <taxon>Sar</taxon>
        <taxon>Alveolata</taxon>
        <taxon>Dinophyceae</taxon>
        <taxon>Suessiales</taxon>
        <taxon>Symbiodiniaceae</taxon>
        <taxon>Durusdinium</taxon>
    </lineage>
</organism>
<dbReference type="PANTHER" id="PTHR23253">
    <property type="entry name" value="EUKARYOTIC TRANSLATION INITIATION FACTOR 4 GAMMA"/>
    <property type="match status" value="1"/>
</dbReference>
<comment type="similarity">
    <text evidence="1">Belongs to the eukaryotic initiation factor 4G family.</text>
</comment>
<evidence type="ECO:0000256" key="4">
    <source>
        <dbReference type="SAM" id="MobiDB-lite"/>
    </source>
</evidence>
<proteinExistence type="inferred from homology"/>